<name>A0A2C6KHM2_9APIC</name>
<dbReference type="GO" id="GO:0030286">
    <property type="term" value="C:dynein complex"/>
    <property type="evidence" value="ECO:0007669"/>
    <property type="project" value="InterPro"/>
</dbReference>
<dbReference type="AlphaFoldDB" id="A0A2C6KHM2"/>
<keyword evidence="3" id="KW-1185">Reference proteome</keyword>
<dbReference type="RefSeq" id="XP_067917626.1">
    <property type="nucleotide sequence ID" value="XM_068070394.1"/>
</dbReference>
<dbReference type="Proteomes" id="UP000221165">
    <property type="component" value="Unassembled WGS sequence"/>
</dbReference>
<dbReference type="GO" id="GO:0051959">
    <property type="term" value="F:dynein light intermediate chain binding"/>
    <property type="evidence" value="ECO:0007669"/>
    <property type="project" value="InterPro"/>
</dbReference>
<comment type="caution">
    <text evidence="2">The sequence shown here is derived from an EMBL/GenBank/DDBJ whole genome shotgun (WGS) entry which is preliminary data.</text>
</comment>
<dbReference type="EMBL" id="MIGC01007060">
    <property type="protein sequence ID" value="PHJ15894.1"/>
    <property type="molecule type" value="Genomic_DNA"/>
</dbReference>
<feature type="non-terminal residue" evidence="2">
    <location>
        <position position="120"/>
    </location>
</feature>
<dbReference type="InterPro" id="IPR042219">
    <property type="entry name" value="AAA_lid_11_sf"/>
</dbReference>
<evidence type="ECO:0000313" key="3">
    <source>
        <dbReference type="Proteomes" id="UP000221165"/>
    </source>
</evidence>
<evidence type="ECO:0000259" key="1">
    <source>
        <dbReference type="Pfam" id="PF18198"/>
    </source>
</evidence>
<dbReference type="GO" id="GO:0007018">
    <property type="term" value="P:microtubule-based movement"/>
    <property type="evidence" value="ECO:0007669"/>
    <property type="project" value="InterPro"/>
</dbReference>
<proteinExistence type="predicted"/>
<sequence length="120" mass="13721">MSIKVTNEPPIGLKAGLHRSFTTMISQETLDKVDHEKWRSIVFATAFLHSIVQERRKFGPLGWCIPYEFNYSDLEASLFVIEKHLASTILVGQPLSWSTICYMIGEVQYGGRITDDLDRE</sequence>
<evidence type="ECO:0000313" key="2">
    <source>
        <dbReference type="EMBL" id="PHJ15894.1"/>
    </source>
</evidence>
<protein>
    <submittedName>
        <fullName evidence="2">Dynein gamma flagellar outer</fullName>
    </submittedName>
</protein>
<organism evidence="2 3">
    <name type="scientific">Cystoisospora suis</name>
    <dbReference type="NCBI Taxonomy" id="483139"/>
    <lineage>
        <taxon>Eukaryota</taxon>
        <taxon>Sar</taxon>
        <taxon>Alveolata</taxon>
        <taxon>Apicomplexa</taxon>
        <taxon>Conoidasida</taxon>
        <taxon>Coccidia</taxon>
        <taxon>Eucoccidiorida</taxon>
        <taxon>Eimeriorina</taxon>
        <taxon>Sarcocystidae</taxon>
        <taxon>Cystoisospora</taxon>
    </lineage>
</organism>
<dbReference type="GO" id="GO:0045505">
    <property type="term" value="F:dynein intermediate chain binding"/>
    <property type="evidence" value="ECO:0007669"/>
    <property type="project" value="InterPro"/>
</dbReference>
<dbReference type="InterPro" id="IPR026983">
    <property type="entry name" value="DHC"/>
</dbReference>
<dbReference type="PANTHER" id="PTHR22878">
    <property type="entry name" value="DYNEIN HEAVY CHAIN 6, AXONEMAL-LIKE-RELATED"/>
    <property type="match status" value="1"/>
</dbReference>
<reference evidence="2 3" key="1">
    <citation type="journal article" date="2017" name="Int. J. Parasitol.">
        <title>The genome of the protozoan parasite Cystoisospora suis and a reverse vaccinology approach to identify vaccine candidates.</title>
        <authorList>
            <person name="Palmieri N."/>
            <person name="Shrestha A."/>
            <person name="Ruttkowski B."/>
            <person name="Beck T."/>
            <person name="Vogl C."/>
            <person name="Tomley F."/>
            <person name="Blake D.P."/>
            <person name="Joachim A."/>
        </authorList>
    </citation>
    <scope>NUCLEOTIDE SEQUENCE [LARGE SCALE GENOMIC DNA]</scope>
    <source>
        <strain evidence="2 3">Wien I</strain>
    </source>
</reference>
<dbReference type="PANTHER" id="PTHR22878:SF63">
    <property type="entry name" value="DYNEIN AXONEMAL HEAVY CHAIN 10"/>
    <property type="match status" value="1"/>
</dbReference>
<keyword evidence="2" id="KW-0969">Cilium</keyword>
<dbReference type="InterPro" id="IPR041658">
    <property type="entry name" value="AAA_lid_11"/>
</dbReference>
<keyword evidence="2" id="KW-0966">Cell projection</keyword>
<dbReference type="VEuPathDB" id="ToxoDB:CSUI_010289"/>
<keyword evidence="2" id="KW-0282">Flagellum</keyword>
<dbReference type="Gene3D" id="1.10.8.720">
    <property type="entry name" value="Region D6 of dynein motor"/>
    <property type="match status" value="1"/>
</dbReference>
<dbReference type="OrthoDB" id="309326at2759"/>
<dbReference type="Pfam" id="PF18198">
    <property type="entry name" value="AAA_lid_11"/>
    <property type="match status" value="1"/>
</dbReference>
<dbReference type="GeneID" id="94433605"/>
<feature type="domain" description="Dynein heavy chain AAA lid" evidence="1">
    <location>
        <begin position="38"/>
        <end position="119"/>
    </location>
</feature>
<gene>
    <name evidence="2" type="ORF">CSUI_010289</name>
</gene>
<accession>A0A2C6KHM2</accession>